<gene>
    <name evidence="4" type="ORF">OXX778_LOCUS14948</name>
</gene>
<dbReference type="Pfam" id="PF11838">
    <property type="entry name" value="ERAP1_C"/>
    <property type="match status" value="1"/>
</dbReference>
<dbReference type="Gene3D" id="2.60.40.1910">
    <property type="match status" value="1"/>
</dbReference>
<evidence type="ECO:0000259" key="2">
    <source>
        <dbReference type="Pfam" id="PF11838"/>
    </source>
</evidence>
<dbReference type="Pfam" id="PF17900">
    <property type="entry name" value="Peptidase_M1_N"/>
    <property type="match status" value="1"/>
</dbReference>
<dbReference type="GO" id="GO:0016020">
    <property type="term" value="C:membrane"/>
    <property type="evidence" value="ECO:0007669"/>
    <property type="project" value="TreeGrafter"/>
</dbReference>
<dbReference type="Gene3D" id="2.60.40.1730">
    <property type="entry name" value="tricorn interacting facor f3 domain"/>
    <property type="match status" value="1"/>
</dbReference>
<dbReference type="GO" id="GO:0043171">
    <property type="term" value="P:peptide catabolic process"/>
    <property type="evidence" value="ECO:0007669"/>
    <property type="project" value="TreeGrafter"/>
</dbReference>
<dbReference type="GO" id="GO:0008270">
    <property type="term" value="F:zinc ion binding"/>
    <property type="evidence" value="ECO:0007669"/>
    <property type="project" value="TreeGrafter"/>
</dbReference>
<evidence type="ECO:0000259" key="3">
    <source>
        <dbReference type="Pfam" id="PF17900"/>
    </source>
</evidence>
<accession>A0A814EN95</accession>
<proteinExistence type="inferred from homology"/>
<reference evidence="4" key="1">
    <citation type="submission" date="2021-02" db="EMBL/GenBank/DDBJ databases">
        <authorList>
            <person name="Nowell W R."/>
        </authorList>
    </citation>
    <scope>NUCLEOTIDE SEQUENCE</scope>
    <source>
        <strain evidence="4">Ploen Becks lab</strain>
    </source>
</reference>
<sequence>MSSHYEILHESCNMSNKFTFKMDGFILPKNILPINYNLTIKAFYSSNLQPDENFFDSSFKIKFELTSPTNMIIFHADPSLKIIGQISLLNLATGESSKIINSRYLPNQLYQIVLDKNIPSQEYLMTISFKNDYGSESNLVGFHKINYFENGITKIMLSTKFQPADARRPFPCFDEPSLKATFDLTLEHPTDSIALGNWPEIPSEFHNIATKSFIEKWLYQKNFPEIKVKLNYTQAQPSVNFEQKVFLFDQQKEGKQNNDEWIVYLKCKVGGDTREFKYFLDKKQGIFELDRNFSWIKCNSDFRGYYLVNYEERNLDILNQILAYNYSAFSTEDRTEIVFETYFQALKGDKSYNKIKNITKLVTTNENTYITWNALLWNLKKLKTLTEFRPSFKELSDYFIPLLTNKYSFDELWNDSDIHSVKQIKSEILGVLCEMESEKCILKAKELFDLIPSEYFRNPEPNSKLNELSQNQRAIVYKYTIKNSDKNENWYKLLNLYFNSVSPSERENALNGLTSSTKIWQLETLYNEAFKQESKIRAEDFFYIMTLIGKNVQGRDFFWRKFRSEFFKIGNK</sequence>
<dbReference type="GO" id="GO:0005737">
    <property type="term" value="C:cytoplasm"/>
    <property type="evidence" value="ECO:0007669"/>
    <property type="project" value="TreeGrafter"/>
</dbReference>
<dbReference type="OrthoDB" id="8947504at2759"/>
<feature type="domain" description="Aminopeptidase N-like N-terminal" evidence="3">
    <location>
        <begin position="33"/>
        <end position="207"/>
    </location>
</feature>
<dbReference type="GO" id="GO:0006508">
    <property type="term" value="P:proteolysis"/>
    <property type="evidence" value="ECO:0007669"/>
    <property type="project" value="TreeGrafter"/>
</dbReference>
<evidence type="ECO:0008006" key="6">
    <source>
        <dbReference type="Google" id="ProtNLM"/>
    </source>
</evidence>
<evidence type="ECO:0000313" key="5">
    <source>
        <dbReference type="Proteomes" id="UP000663879"/>
    </source>
</evidence>
<dbReference type="Gene3D" id="1.25.50.20">
    <property type="match status" value="1"/>
</dbReference>
<evidence type="ECO:0000256" key="1">
    <source>
        <dbReference type="ARBA" id="ARBA00010136"/>
    </source>
</evidence>
<dbReference type="AlphaFoldDB" id="A0A814EN95"/>
<dbReference type="GO" id="GO:0005615">
    <property type="term" value="C:extracellular space"/>
    <property type="evidence" value="ECO:0007669"/>
    <property type="project" value="TreeGrafter"/>
</dbReference>
<protein>
    <recommendedName>
        <fullName evidence="6">Aminopeptidase N</fullName>
    </recommendedName>
</protein>
<comment type="caution">
    <text evidence="4">The sequence shown here is derived from an EMBL/GenBank/DDBJ whole genome shotgun (WGS) entry which is preliminary data.</text>
</comment>
<dbReference type="GO" id="GO:0070006">
    <property type="term" value="F:metalloaminopeptidase activity"/>
    <property type="evidence" value="ECO:0007669"/>
    <property type="project" value="TreeGrafter"/>
</dbReference>
<dbReference type="InterPro" id="IPR042097">
    <property type="entry name" value="Aminopeptidase_N-like_N_sf"/>
</dbReference>
<dbReference type="InterPro" id="IPR045357">
    <property type="entry name" value="Aminopeptidase_N-like_N"/>
</dbReference>
<dbReference type="InterPro" id="IPR024571">
    <property type="entry name" value="ERAP1-like_C_dom"/>
</dbReference>
<dbReference type="Proteomes" id="UP000663879">
    <property type="component" value="Unassembled WGS sequence"/>
</dbReference>
<dbReference type="GO" id="GO:0042277">
    <property type="term" value="F:peptide binding"/>
    <property type="evidence" value="ECO:0007669"/>
    <property type="project" value="TreeGrafter"/>
</dbReference>
<keyword evidence="5" id="KW-1185">Reference proteome</keyword>
<organism evidence="4 5">
    <name type="scientific">Brachionus calyciflorus</name>
    <dbReference type="NCBI Taxonomy" id="104777"/>
    <lineage>
        <taxon>Eukaryota</taxon>
        <taxon>Metazoa</taxon>
        <taxon>Spiralia</taxon>
        <taxon>Gnathifera</taxon>
        <taxon>Rotifera</taxon>
        <taxon>Eurotatoria</taxon>
        <taxon>Monogononta</taxon>
        <taxon>Pseudotrocha</taxon>
        <taxon>Ploima</taxon>
        <taxon>Brachionidae</taxon>
        <taxon>Brachionus</taxon>
    </lineage>
</organism>
<dbReference type="InterPro" id="IPR050344">
    <property type="entry name" value="Peptidase_M1_aminopeptidases"/>
</dbReference>
<evidence type="ECO:0000313" key="4">
    <source>
        <dbReference type="EMBL" id="CAF0971628.1"/>
    </source>
</evidence>
<dbReference type="EMBL" id="CAJNOC010003186">
    <property type="protein sequence ID" value="CAF0971628.1"/>
    <property type="molecule type" value="Genomic_DNA"/>
</dbReference>
<dbReference type="SUPFAM" id="SSF63737">
    <property type="entry name" value="Leukotriene A4 hydrolase N-terminal domain"/>
    <property type="match status" value="1"/>
</dbReference>
<name>A0A814EN95_9BILA</name>
<dbReference type="PANTHER" id="PTHR11533:SF299">
    <property type="entry name" value="AMINOPEPTIDASE"/>
    <property type="match status" value="1"/>
</dbReference>
<dbReference type="PANTHER" id="PTHR11533">
    <property type="entry name" value="PROTEASE M1 ZINC METALLOPROTEASE"/>
    <property type="match status" value="1"/>
</dbReference>
<feature type="domain" description="ERAP1-like C-terminal" evidence="2">
    <location>
        <begin position="295"/>
        <end position="567"/>
    </location>
</feature>
<comment type="similarity">
    <text evidence="1">Belongs to the peptidase M1 family.</text>
</comment>